<accession>A0A1V6LFQ3</accession>
<evidence type="ECO:0000256" key="1">
    <source>
        <dbReference type="SAM" id="SignalP"/>
    </source>
</evidence>
<evidence type="ECO:0000313" key="6">
    <source>
        <dbReference type="Proteomes" id="UP000225320"/>
    </source>
</evidence>
<dbReference type="RefSeq" id="WP_000773514.1">
    <property type="nucleotide sequence ID" value="NZ_CP036014.1"/>
</dbReference>
<name>A0A1V6LFQ3_9BACI</name>
<reference evidence="4 7" key="2">
    <citation type="submission" date="2019-12" db="EMBL/GenBank/DDBJ databases">
        <title>Bacillus toyonensis BV-17 genome.</title>
        <authorList>
            <person name="Chen J."/>
        </authorList>
    </citation>
    <scope>NUCLEOTIDE SEQUENCE [LARGE SCALE GENOMIC DNA]</scope>
    <source>
        <strain evidence="4 7">BV-17</strain>
    </source>
</reference>
<dbReference type="EMBL" id="NVOI01000018">
    <property type="protein sequence ID" value="PGG94230.1"/>
    <property type="molecule type" value="Genomic_DNA"/>
</dbReference>
<feature type="chain" id="PRO_5014276432" evidence="1">
    <location>
        <begin position="28"/>
        <end position="146"/>
    </location>
</feature>
<evidence type="ECO:0000313" key="5">
    <source>
        <dbReference type="Proteomes" id="UP000224044"/>
    </source>
</evidence>
<organism evidence="2 6">
    <name type="scientific">Bacillus toyonensis</name>
    <dbReference type="NCBI Taxonomy" id="155322"/>
    <lineage>
        <taxon>Bacteria</taxon>
        <taxon>Bacillati</taxon>
        <taxon>Bacillota</taxon>
        <taxon>Bacilli</taxon>
        <taxon>Bacillales</taxon>
        <taxon>Bacillaceae</taxon>
        <taxon>Bacillus</taxon>
        <taxon>Bacillus cereus group</taxon>
    </lineage>
</organism>
<dbReference type="Proteomes" id="UP000440820">
    <property type="component" value="Chromosome"/>
</dbReference>
<dbReference type="EMBL" id="NUSY01000004">
    <property type="protein sequence ID" value="PHE16686.1"/>
    <property type="molecule type" value="Genomic_DNA"/>
</dbReference>
<dbReference type="Proteomes" id="UP000224044">
    <property type="component" value="Unassembled WGS sequence"/>
</dbReference>
<protein>
    <submittedName>
        <fullName evidence="2">Uncharacterized protein</fullName>
    </submittedName>
</protein>
<evidence type="ECO:0000313" key="3">
    <source>
        <dbReference type="EMBL" id="PHE16686.1"/>
    </source>
</evidence>
<proteinExistence type="predicted"/>
<sequence>MKLNKLVLSCGVISALTLGVLGNNTYAEEVHKTNDAINIVEHVPADILLTQTMDYSGEAVTSFVYNGSTDLSFFMKNNGQNTMGYSVKGPNTELIVGGYIKPGEQQINVTNVRNALSPLPIGTYKIYVSNDDGSKGQFQVAVRSMN</sequence>
<dbReference type="EMBL" id="CP047044">
    <property type="protein sequence ID" value="QHA18634.1"/>
    <property type="molecule type" value="Genomic_DNA"/>
</dbReference>
<keyword evidence="7" id="KW-1185">Reference proteome</keyword>
<keyword evidence="1" id="KW-0732">Signal</keyword>
<dbReference type="GeneID" id="64184770"/>
<gene>
    <name evidence="3" type="ORF">COF62_04955</name>
    <name evidence="2" type="ORF">CON73_02685</name>
    <name evidence="4" type="ORF">GPA05_17000</name>
</gene>
<dbReference type="Proteomes" id="UP000225320">
    <property type="component" value="Unassembled WGS sequence"/>
</dbReference>
<dbReference type="AlphaFoldDB" id="A0A1V6LFQ3"/>
<feature type="signal peptide" evidence="1">
    <location>
        <begin position="1"/>
        <end position="27"/>
    </location>
</feature>
<accession>A0A1D3PKH0</accession>
<reference evidence="5 6" key="1">
    <citation type="submission" date="2017-09" db="EMBL/GenBank/DDBJ databases">
        <title>Large-scale bioinformatics analysis of Bacillus genomes uncovers conserved roles of natural products in bacterial physiology.</title>
        <authorList>
            <consortium name="Agbiome Team Llc"/>
            <person name="Bleich R.M."/>
            <person name="Grubbs K.J."/>
            <person name="Santa Maria K.C."/>
            <person name="Allen S.E."/>
            <person name="Farag S."/>
            <person name="Shank E.A."/>
            <person name="Bowers A."/>
        </authorList>
    </citation>
    <scope>NUCLEOTIDE SEQUENCE [LARGE SCALE GENOMIC DNA]</scope>
    <source>
        <strain evidence="3 5">AFS042148</strain>
        <strain evidence="2 6">AFS094862</strain>
    </source>
</reference>
<evidence type="ECO:0000313" key="4">
    <source>
        <dbReference type="EMBL" id="QHA18634.1"/>
    </source>
</evidence>
<evidence type="ECO:0000313" key="2">
    <source>
        <dbReference type="EMBL" id="PGG94230.1"/>
    </source>
</evidence>
<evidence type="ECO:0000313" key="7">
    <source>
        <dbReference type="Proteomes" id="UP000440820"/>
    </source>
</evidence>